<evidence type="ECO:0000313" key="9">
    <source>
        <dbReference type="EMBL" id="GGG02148.1"/>
    </source>
</evidence>
<feature type="transmembrane region" description="Helical" evidence="7">
    <location>
        <begin position="340"/>
        <end position="360"/>
    </location>
</feature>
<proteinExistence type="inferred from homology"/>
<evidence type="ECO:0000256" key="3">
    <source>
        <dbReference type="ARBA" id="ARBA00022475"/>
    </source>
</evidence>
<evidence type="ECO:0000256" key="4">
    <source>
        <dbReference type="ARBA" id="ARBA00022692"/>
    </source>
</evidence>
<keyword evidence="4 7" id="KW-0812">Transmembrane</keyword>
<feature type="transmembrane region" description="Helical" evidence="7">
    <location>
        <begin position="226"/>
        <end position="248"/>
    </location>
</feature>
<feature type="domain" description="DUF3533" evidence="8">
    <location>
        <begin position="32"/>
        <end position="408"/>
    </location>
</feature>
<evidence type="ECO:0000256" key="2">
    <source>
        <dbReference type="ARBA" id="ARBA00007783"/>
    </source>
</evidence>
<comment type="subcellular location">
    <subcellularLocation>
        <location evidence="1">Cell membrane</location>
        <topology evidence="1">Multi-pass membrane protein</topology>
    </subcellularLocation>
</comment>
<evidence type="ECO:0000256" key="1">
    <source>
        <dbReference type="ARBA" id="ARBA00004651"/>
    </source>
</evidence>
<dbReference type="AlphaFoldDB" id="A0A917CY61"/>
<keyword evidence="6 7" id="KW-0472">Membrane</keyword>
<reference evidence="9" key="1">
    <citation type="journal article" date="2014" name="Int. J. Syst. Evol. Microbiol.">
        <title>Complete genome sequence of Corynebacterium casei LMG S-19264T (=DSM 44701T), isolated from a smear-ripened cheese.</title>
        <authorList>
            <consortium name="US DOE Joint Genome Institute (JGI-PGF)"/>
            <person name="Walter F."/>
            <person name="Albersmeier A."/>
            <person name="Kalinowski J."/>
            <person name="Ruckert C."/>
        </authorList>
    </citation>
    <scope>NUCLEOTIDE SEQUENCE</scope>
    <source>
        <strain evidence="9">CCM 7905</strain>
    </source>
</reference>
<reference evidence="9" key="2">
    <citation type="submission" date="2020-09" db="EMBL/GenBank/DDBJ databases">
        <authorList>
            <person name="Sun Q."/>
            <person name="Sedlacek I."/>
        </authorList>
    </citation>
    <scope>NUCLEOTIDE SEQUENCE</scope>
    <source>
        <strain evidence="9">CCM 7905</strain>
    </source>
</reference>
<evidence type="ECO:0000256" key="7">
    <source>
        <dbReference type="SAM" id="Phobius"/>
    </source>
</evidence>
<keyword evidence="5 7" id="KW-1133">Transmembrane helix</keyword>
<comment type="caution">
    <text evidence="9">The sequence shown here is derived from an EMBL/GenBank/DDBJ whole genome shotgun (WGS) entry which is preliminary data.</text>
</comment>
<sequence length="437" mass="46108">MHRIHFRTETDREWSDVNAVKTVRFWLIPTVVVALLMSLLSALYIGGIVDPKKSLHDFPVALVNSDEGDTLPSGQPADFGRQIADGLVSGIDSSKVDLQPMGIAQAQDGMASGDLYGAIVVPSDFTKRMVILAEAGVVSGEVDKPVITVLTNPRAGTLASSLVTTIGDEALDAANTTVGQQVTKTVGDTVTEPISGAAALTLAQPIDVIVTPYNPLPDGTGLGLAAFYYALLLLLAGFTGAMVVSALVDGALGFTPTEYGPFFKHRQTAAISRLQTMFVKWVIMVGIGLIVSALYLWISTSLGMPSPHSLLLWMYGALAIAAVGITATSIVSVFGTAGLLINLILFIVLGLPSAGATIPLEATPRIFGWLAQFEPMHQVFVAVRSILYFDARADAGLTHGLSATFVGLSIGLTFGAVTVWYYDRKGLARRNSATPVS</sequence>
<feature type="transmembrane region" description="Helical" evidence="7">
    <location>
        <begin position="25"/>
        <end position="45"/>
    </location>
</feature>
<dbReference type="PANTHER" id="PTHR43077:SF8">
    <property type="entry name" value="DOXORUBICIN RESISTANCE ABC TRANSPORTER PERMEASE PROTEIN DRRB"/>
    <property type="match status" value="1"/>
</dbReference>
<evidence type="ECO:0000313" key="10">
    <source>
        <dbReference type="Proteomes" id="UP000654257"/>
    </source>
</evidence>
<dbReference type="InterPro" id="IPR051328">
    <property type="entry name" value="T7SS_ABC-Transporter"/>
</dbReference>
<dbReference type="Gene3D" id="3.40.1710.10">
    <property type="entry name" value="abc type-2 transporter like domain"/>
    <property type="match status" value="1"/>
</dbReference>
<feature type="transmembrane region" description="Helical" evidence="7">
    <location>
        <begin position="401"/>
        <end position="422"/>
    </location>
</feature>
<gene>
    <name evidence="9" type="ORF">GCM10007304_15150</name>
</gene>
<dbReference type="InterPro" id="IPR022703">
    <property type="entry name" value="DUF3533"/>
</dbReference>
<protein>
    <recommendedName>
        <fullName evidence="8">DUF3533 domain-containing protein</fullName>
    </recommendedName>
</protein>
<evidence type="ECO:0000256" key="6">
    <source>
        <dbReference type="ARBA" id="ARBA00023136"/>
    </source>
</evidence>
<organism evidence="9 10">
    <name type="scientific">Rhodococcoides trifolii</name>
    <dbReference type="NCBI Taxonomy" id="908250"/>
    <lineage>
        <taxon>Bacteria</taxon>
        <taxon>Bacillati</taxon>
        <taxon>Actinomycetota</taxon>
        <taxon>Actinomycetes</taxon>
        <taxon>Mycobacteriales</taxon>
        <taxon>Nocardiaceae</taxon>
        <taxon>Rhodococcoides</taxon>
    </lineage>
</organism>
<dbReference type="PANTHER" id="PTHR43077">
    <property type="entry name" value="TRANSPORT PERMEASE YVFS-RELATED"/>
    <property type="match status" value="1"/>
</dbReference>
<feature type="transmembrane region" description="Helical" evidence="7">
    <location>
        <begin position="278"/>
        <end position="298"/>
    </location>
</feature>
<accession>A0A917CY61</accession>
<name>A0A917CY61_9NOCA</name>
<dbReference type="EMBL" id="BMCU01000002">
    <property type="protein sequence ID" value="GGG02148.1"/>
    <property type="molecule type" value="Genomic_DNA"/>
</dbReference>
<evidence type="ECO:0000256" key="5">
    <source>
        <dbReference type="ARBA" id="ARBA00022989"/>
    </source>
</evidence>
<comment type="similarity">
    <text evidence="2">Belongs to the ABC-2 integral membrane protein family.</text>
</comment>
<dbReference type="GO" id="GO:0005886">
    <property type="term" value="C:plasma membrane"/>
    <property type="evidence" value="ECO:0007669"/>
    <property type="project" value="UniProtKB-SubCell"/>
</dbReference>
<dbReference type="Proteomes" id="UP000654257">
    <property type="component" value="Unassembled WGS sequence"/>
</dbReference>
<keyword evidence="3" id="KW-1003">Cell membrane</keyword>
<keyword evidence="10" id="KW-1185">Reference proteome</keyword>
<feature type="transmembrane region" description="Helical" evidence="7">
    <location>
        <begin position="310"/>
        <end position="334"/>
    </location>
</feature>
<evidence type="ECO:0000259" key="8">
    <source>
        <dbReference type="Pfam" id="PF12051"/>
    </source>
</evidence>
<dbReference type="Pfam" id="PF12051">
    <property type="entry name" value="DUF3533"/>
    <property type="match status" value="1"/>
</dbReference>